<comment type="caution">
    <text evidence="1">The sequence shown here is derived from an EMBL/GenBank/DDBJ whole genome shotgun (WGS) entry which is preliminary data.</text>
</comment>
<gene>
    <name evidence="1" type="ORF">CWR43_31500</name>
</gene>
<dbReference type="Proteomes" id="UP000232164">
    <property type="component" value="Unassembled WGS sequence"/>
</dbReference>
<sequence length="147" mass="16205">MTFRGHGLWVGCSNCRRPGLAADVVAFKMKSAPISPFETAWFRQRAGGFPNGRIQALLQLGRAVGEVPENQQANRFMSRIPKRPPGEDPVGVMLVTDNWEEECCQSIGGRWEEECAAPNSVTDIISTGVPVNRDGLPRPRFLVINIV</sequence>
<protein>
    <submittedName>
        <fullName evidence="1">Uncharacterized protein</fullName>
    </submittedName>
</protein>
<reference evidence="1 2" key="2">
    <citation type="submission" date="2017-12" db="EMBL/GenBank/DDBJ databases">
        <title>Genome sequence of Rhizobium sullae HCNT1 isolated from Sulla coronaria nodules and featuring peculiar denitrification phenotypes.</title>
        <authorList>
            <person name="De Diego-Diaz B."/>
            <person name="Treu L."/>
            <person name="Campanaro S."/>
            <person name="Da Silva Duarte V."/>
            <person name="Basaglia M."/>
            <person name="Favaro L."/>
            <person name="Casella S."/>
            <person name="Squartini A."/>
        </authorList>
    </citation>
    <scope>NUCLEOTIDE SEQUENCE [LARGE SCALE GENOMIC DNA]</scope>
    <source>
        <strain evidence="1 2">HCNT1</strain>
    </source>
</reference>
<dbReference type="EMBL" id="PIQN01000026">
    <property type="protein sequence ID" value="PKA39774.1"/>
    <property type="molecule type" value="Genomic_DNA"/>
</dbReference>
<name>A0A2N0D0Y6_RHISU</name>
<evidence type="ECO:0000313" key="1">
    <source>
        <dbReference type="EMBL" id="PKA39774.1"/>
    </source>
</evidence>
<proteinExistence type="predicted"/>
<organism evidence="1 2">
    <name type="scientific">Rhizobium sullae</name>
    <name type="common">Rhizobium hedysari</name>
    <dbReference type="NCBI Taxonomy" id="50338"/>
    <lineage>
        <taxon>Bacteria</taxon>
        <taxon>Pseudomonadati</taxon>
        <taxon>Pseudomonadota</taxon>
        <taxon>Alphaproteobacteria</taxon>
        <taxon>Hyphomicrobiales</taxon>
        <taxon>Rhizobiaceae</taxon>
        <taxon>Rhizobium/Agrobacterium group</taxon>
        <taxon>Rhizobium</taxon>
    </lineage>
</organism>
<reference evidence="1 2" key="1">
    <citation type="submission" date="2017-11" db="EMBL/GenBank/DDBJ databases">
        <authorList>
            <person name="Han C.G."/>
        </authorList>
    </citation>
    <scope>NUCLEOTIDE SEQUENCE [LARGE SCALE GENOMIC DNA]</scope>
    <source>
        <strain evidence="1 2">HCNT1</strain>
    </source>
</reference>
<accession>A0A2N0D0Y6</accession>
<dbReference type="STRING" id="1041146.GCA_000427985_05735"/>
<dbReference type="AlphaFoldDB" id="A0A2N0D0Y6"/>
<evidence type="ECO:0000313" key="2">
    <source>
        <dbReference type="Proteomes" id="UP000232164"/>
    </source>
</evidence>